<sequence>WVLTPGRAHVIVSSHADTVVDTTGCGDVFCAMTVKDLMEGADPFSAAEAGVELATRATAVKGVEETVTLVQKVSSGLEHS</sequence>
<evidence type="ECO:0008006" key="2">
    <source>
        <dbReference type="Google" id="ProtNLM"/>
    </source>
</evidence>
<name>X1TVF4_9ZZZZ</name>
<reference evidence="1" key="1">
    <citation type="journal article" date="2014" name="Front. Microbiol.">
        <title>High frequency of phylogenetically diverse reductive dehalogenase-homologous genes in deep subseafloor sedimentary metagenomes.</title>
        <authorList>
            <person name="Kawai M."/>
            <person name="Futagami T."/>
            <person name="Toyoda A."/>
            <person name="Takaki Y."/>
            <person name="Nishi S."/>
            <person name="Hori S."/>
            <person name="Arai W."/>
            <person name="Tsubouchi T."/>
            <person name="Morono Y."/>
            <person name="Uchiyama I."/>
            <person name="Ito T."/>
            <person name="Fujiyama A."/>
            <person name="Inagaki F."/>
            <person name="Takami H."/>
        </authorList>
    </citation>
    <scope>NUCLEOTIDE SEQUENCE</scope>
    <source>
        <strain evidence="1">Expedition CK06-06</strain>
    </source>
</reference>
<dbReference type="InterPro" id="IPR029056">
    <property type="entry name" value="Ribokinase-like"/>
</dbReference>
<dbReference type="SUPFAM" id="SSF53613">
    <property type="entry name" value="Ribokinase-like"/>
    <property type="match status" value="1"/>
</dbReference>
<comment type="caution">
    <text evidence="1">The sequence shown here is derived from an EMBL/GenBank/DDBJ whole genome shotgun (WGS) entry which is preliminary data.</text>
</comment>
<dbReference type="Gene3D" id="3.40.1190.20">
    <property type="match status" value="1"/>
</dbReference>
<proteinExistence type="predicted"/>
<feature type="non-terminal residue" evidence="1">
    <location>
        <position position="1"/>
    </location>
</feature>
<gene>
    <name evidence="1" type="ORF">S12H4_38351</name>
</gene>
<organism evidence="1">
    <name type="scientific">marine sediment metagenome</name>
    <dbReference type="NCBI Taxonomy" id="412755"/>
    <lineage>
        <taxon>unclassified sequences</taxon>
        <taxon>metagenomes</taxon>
        <taxon>ecological metagenomes</taxon>
    </lineage>
</organism>
<accession>X1TVF4</accession>
<dbReference type="AlphaFoldDB" id="X1TVF4"/>
<protein>
    <recommendedName>
        <fullName evidence="2">Carbohydrate kinase PfkB domain-containing protein</fullName>
    </recommendedName>
</protein>
<dbReference type="EMBL" id="BARW01023079">
    <property type="protein sequence ID" value="GAI91530.1"/>
    <property type="molecule type" value="Genomic_DNA"/>
</dbReference>
<evidence type="ECO:0000313" key="1">
    <source>
        <dbReference type="EMBL" id="GAI91530.1"/>
    </source>
</evidence>